<evidence type="ECO:0000256" key="3">
    <source>
        <dbReference type="ARBA" id="ARBA00022490"/>
    </source>
</evidence>
<dbReference type="InterPro" id="IPR009602">
    <property type="entry name" value="CBAR/FAM92"/>
</dbReference>
<dbReference type="SUPFAM" id="SSF103657">
    <property type="entry name" value="BAR/IMD domain-like"/>
    <property type="match status" value="1"/>
</dbReference>
<dbReference type="PRINTS" id="PR00633">
    <property type="entry name" value="RCCNDNSATION"/>
</dbReference>
<dbReference type="PANTHER" id="PTHR21223:SF2">
    <property type="entry name" value="CBY1-INTERACTING BAR DOMAIN-CONTAINING PROTEIN HOMOLOG"/>
    <property type="match status" value="1"/>
</dbReference>
<dbReference type="AlphaFoldDB" id="A0A232FA30"/>
<feature type="repeat" description="RCC1" evidence="9">
    <location>
        <begin position="62"/>
        <end position="111"/>
    </location>
</feature>
<dbReference type="CDD" id="cd07598">
    <property type="entry name" value="BAR_FAM92"/>
    <property type="match status" value="1"/>
</dbReference>
<evidence type="ECO:0000256" key="7">
    <source>
        <dbReference type="ARBA" id="ARBA00023273"/>
    </source>
</evidence>
<dbReference type="Gene3D" id="1.20.1270.60">
    <property type="entry name" value="Arfaptin homology (AH) domain/BAR domain"/>
    <property type="match status" value="1"/>
</dbReference>
<dbReference type="PROSITE" id="PS00626">
    <property type="entry name" value="RCC1_2"/>
    <property type="match status" value="1"/>
</dbReference>
<keyword evidence="4" id="KW-0677">Repeat</keyword>
<feature type="repeat" description="RCC1" evidence="9">
    <location>
        <begin position="112"/>
        <end position="164"/>
    </location>
</feature>
<keyword evidence="3" id="KW-0963">Cytoplasm</keyword>
<dbReference type="InterPro" id="IPR035590">
    <property type="entry name" value="BAR_CBAR1/2"/>
</dbReference>
<dbReference type="InterPro" id="IPR058923">
    <property type="entry name" value="RCC1-like_dom"/>
</dbReference>
<feature type="compositionally biased region" description="Acidic residues" evidence="10">
    <location>
        <begin position="683"/>
        <end position="696"/>
    </location>
</feature>
<protein>
    <recommendedName>
        <fullName evidence="11">RCC1-like domain-containing protein</fullName>
    </recommendedName>
</protein>
<dbReference type="InterPro" id="IPR027267">
    <property type="entry name" value="AH/BAR_dom_sf"/>
</dbReference>
<keyword evidence="5" id="KW-0970">Cilium biogenesis/degradation</keyword>
<evidence type="ECO:0000256" key="1">
    <source>
        <dbReference type="ARBA" id="ARBA00004138"/>
    </source>
</evidence>
<keyword evidence="13" id="KW-1185">Reference proteome</keyword>
<evidence type="ECO:0000256" key="9">
    <source>
        <dbReference type="PROSITE-ProRule" id="PRU00235"/>
    </source>
</evidence>
<gene>
    <name evidence="12" type="ORF">TSAR_007290</name>
</gene>
<dbReference type="GO" id="GO:0060271">
    <property type="term" value="P:cilium assembly"/>
    <property type="evidence" value="ECO:0007669"/>
    <property type="project" value="InterPro"/>
</dbReference>
<dbReference type="EMBL" id="NNAY01000623">
    <property type="protein sequence ID" value="OXU27330.1"/>
    <property type="molecule type" value="Genomic_DNA"/>
</dbReference>
<evidence type="ECO:0000259" key="11">
    <source>
        <dbReference type="Pfam" id="PF25390"/>
    </source>
</evidence>
<feature type="compositionally biased region" description="Polar residues" evidence="10">
    <location>
        <begin position="667"/>
        <end position="682"/>
    </location>
</feature>
<dbReference type="OrthoDB" id="60621at2759"/>
<comment type="caution">
    <text evidence="12">The sequence shown here is derived from an EMBL/GenBank/DDBJ whole genome shotgun (WGS) entry which is preliminary data.</text>
</comment>
<dbReference type="InterPro" id="IPR000408">
    <property type="entry name" value="Reg_chr_condens"/>
</dbReference>
<evidence type="ECO:0000313" key="12">
    <source>
        <dbReference type="EMBL" id="OXU27330.1"/>
    </source>
</evidence>
<feature type="region of interest" description="Disordered" evidence="10">
    <location>
        <begin position="647"/>
        <end position="713"/>
    </location>
</feature>
<feature type="domain" description="RCC1-like" evidence="11">
    <location>
        <begin position="6"/>
        <end position="360"/>
    </location>
</feature>
<evidence type="ECO:0000256" key="4">
    <source>
        <dbReference type="ARBA" id="ARBA00022737"/>
    </source>
</evidence>
<feature type="repeat" description="RCC1" evidence="9">
    <location>
        <begin position="217"/>
        <end position="271"/>
    </location>
</feature>
<dbReference type="Pfam" id="PF06730">
    <property type="entry name" value="FAM92"/>
    <property type="match status" value="1"/>
</dbReference>
<dbReference type="Proteomes" id="UP000215335">
    <property type="component" value="Unassembled WGS sequence"/>
</dbReference>
<dbReference type="SUPFAM" id="SSF50985">
    <property type="entry name" value="RCC1/BLIP-II"/>
    <property type="match status" value="1"/>
</dbReference>
<accession>A0A232FA30</accession>
<dbReference type="InterPro" id="IPR009091">
    <property type="entry name" value="RCC1/BLIP-II"/>
</dbReference>
<evidence type="ECO:0000256" key="5">
    <source>
        <dbReference type="ARBA" id="ARBA00022794"/>
    </source>
</evidence>
<keyword evidence="7" id="KW-0966">Cell projection</keyword>
<evidence type="ECO:0000256" key="8">
    <source>
        <dbReference type="ARBA" id="ARBA00029449"/>
    </source>
</evidence>
<dbReference type="PANTHER" id="PTHR21223">
    <property type="entry name" value="CBY1-INTERACTING BAR DOMAIN-CONTAINING PROTEIN HOMOLOG"/>
    <property type="match status" value="1"/>
</dbReference>
<evidence type="ECO:0000256" key="6">
    <source>
        <dbReference type="ARBA" id="ARBA00023212"/>
    </source>
</evidence>
<feature type="repeat" description="RCC1" evidence="9">
    <location>
        <begin position="4"/>
        <end position="61"/>
    </location>
</feature>
<dbReference type="Gene3D" id="2.130.10.30">
    <property type="entry name" value="Regulator of chromosome condensation 1/beta-lactamase-inhibitor protein II"/>
    <property type="match status" value="2"/>
</dbReference>
<name>A0A232FA30_9HYME</name>
<dbReference type="Pfam" id="PF25390">
    <property type="entry name" value="WD40_RLD"/>
    <property type="match status" value="1"/>
</dbReference>
<dbReference type="GO" id="GO:0036064">
    <property type="term" value="C:ciliary basal body"/>
    <property type="evidence" value="ECO:0007669"/>
    <property type="project" value="TreeGrafter"/>
</dbReference>
<feature type="repeat" description="RCC1" evidence="9">
    <location>
        <begin position="165"/>
        <end position="216"/>
    </location>
</feature>
<sequence>MDRLALYSWGANSHGQLGLGDIKEDEVLAPRKVRVFPSAMRLDEVIKMVGGAGHTLFLDQRGQVFSCGWNDKGQAGVPTCSSTFQKVEALRNERIADVACGWDSSMALTRDGDVFVWGSNSHGQLGLRDVAKVSEPRKLVGEVDGRKFQRISMGLRHSAIVSTDGELLVSGASNKGQLGVDLRGARCSESFLTVSDLPPVREVACGQHHTVAISRDNQLFAWGDNKHGQLGIDPRKGKIVTTAAKVENGSEVNNTSGIYCGWTHTCLYSSVVYSWGRNSYGQLARPKDTPVSECWKAGVALNDDLRSLSVGSEHNVALTGSSGAVLTWGWNEHGNCGTGSTQDVFRPTDVKLPAASLIGTVFQFSVPQKYILKRTLYYNTRIHTQVHRPSGLSRGSGDSEREAKFVQERIDAVEKHLAELCSVFAAYTRKAARLRDKNDEVAKTIQSYADAEDINRSMSTCLVNFANTLSVVGDYSDAQVQRLNSKVVAPLSQYQNTCKRAKENVKSTFAARDEELKRKRMLEKVREENPKNQQRISQAKSNLMKATVEVSRVVKGLEEQIDSFEKQKLHDIKTILLSFVTVQLSFHAKAVELLTKAYQDVAEIDEARDLEAREFRETMKATESSTKLSAVKKSGFRQAYSLMNLHNRFSPSPSSLRKGKAHRTTESLDSSKTGHTNSSESVQVEEYDESTDDSEESSSIREKKSVRSRLKTM</sequence>
<keyword evidence="6" id="KW-0206">Cytoskeleton</keyword>
<evidence type="ECO:0000313" key="13">
    <source>
        <dbReference type="Proteomes" id="UP000215335"/>
    </source>
</evidence>
<dbReference type="STRING" id="543379.A0A232FA30"/>
<dbReference type="PROSITE" id="PS50012">
    <property type="entry name" value="RCC1_3"/>
    <property type="match status" value="6"/>
</dbReference>
<comment type="similarity">
    <text evidence="8">Belongs to the CIBAR family.</text>
</comment>
<evidence type="ECO:0000256" key="2">
    <source>
        <dbReference type="ARBA" id="ARBA00004245"/>
    </source>
</evidence>
<dbReference type="GO" id="GO:0035869">
    <property type="term" value="C:ciliary transition zone"/>
    <property type="evidence" value="ECO:0007669"/>
    <property type="project" value="TreeGrafter"/>
</dbReference>
<feature type="repeat" description="RCC1" evidence="9">
    <location>
        <begin position="270"/>
        <end position="321"/>
    </location>
</feature>
<organism evidence="12 13">
    <name type="scientific">Trichomalopsis sarcophagae</name>
    <dbReference type="NCBI Taxonomy" id="543379"/>
    <lineage>
        <taxon>Eukaryota</taxon>
        <taxon>Metazoa</taxon>
        <taxon>Ecdysozoa</taxon>
        <taxon>Arthropoda</taxon>
        <taxon>Hexapoda</taxon>
        <taxon>Insecta</taxon>
        <taxon>Pterygota</taxon>
        <taxon>Neoptera</taxon>
        <taxon>Endopterygota</taxon>
        <taxon>Hymenoptera</taxon>
        <taxon>Apocrita</taxon>
        <taxon>Proctotrupomorpha</taxon>
        <taxon>Chalcidoidea</taxon>
        <taxon>Pteromalidae</taxon>
        <taxon>Pteromalinae</taxon>
        <taxon>Trichomalopsis</taxon>
    </lineage>
</organism>
<reference evidence="12 13" key="1">
    <citation type="journal article" date="2017" name="Curr. Biol.">
        <title>The Evolution of Venom by Co-option of Single-Copy Genes.</title>
        <authorList>
            <person name="Martinson E.O."/>
            <person name="Mrinalini"/>
            <person name="Kelkar Y.D."/>
            <person name="Chang C.H."/>
            <person name="Werren J.H."/>
        </authorList>
    </citation>
    <scope>NUCLEOTIDE SEQUENCE [LARGE SCALE GENOMIC DNA]</scope>
    <source>
        <strain evidence="12 13">Alberta</strain>
        <tissue evidence="12">Whole body</tissue>
    </source>
</reference>
<evidence type="ECO:0000256" key="10">
    <source>
        <dbReference type="SAM" id="MobiDB-lite"/>
    </source>
</evidence>
<comment type="subcellular location">
    <subcellularLocation>
        <location evidence="1">Cell projection</location>
        <location evidence="1">Cilium</location>
    </subcellularLocation>
    <subcellularLocation>
        <location evidence="2">Cytoplasm</location>
        <location evidence="2">Cytoskeleton</location>
    </subcellularLocation>
</comment>
<proteinExistence type="inferred from homology"/>